<evidence type="ECO:0000259" key="2">
    <source>
        <dbReference type="Pfam" id="PF00582"/>
    </source>
</evidence>
<dbReference type="SUPFAM" id="SSF52402">
    <property type="entry name" value="Adenine nucleotide alpha hydrolases-like"/>
    <property type="match status" value="1"/>
</dbReference>
<comment type="caution">
    <text evidence="3">The sequence shown here is derived from an EMBL/GenBank/DDBJ whole genome shotgun (WGS) entry which is preliminary data.</text>
</comment>
<dbReference type="InterPro" id="IPR006016">
    <property type="entry name" value="UspA"/>
</dbReference>
<comment type="similarity">
    <text evidence="1">Belongs to the universal stress protein A family.</text>
</comment>
<dbReference type="CDD" id="cd00293">
    <property type="entry name" value="USP-like"/>
    <property type="match status" value="1"/>
</dbReference>
<protein>
    <submittedName>
        <fullName evidence="3">Universal stress protein</fullName>
    </submittedName>
</protein>
<keyword evidence="4" id="KW-1185">Reference proteome</keyword>
<reference evidence="3 4" key="1">
    <citation type="submission" date="2019-11" db="EMBL/GenBank/DDBJ databases">
        <title>Draft genome of Amycolatopsis RM579.</title>
        <authorList>
            <person name="Duangmal K."/>
            <person name="Mingma R."/>
        </authorList>
    </citation>
    <scope>NUCLEOTIDE SEQUENCE [LARGE SCALE GENOMIC DNA]</scope>
    <source>
        <strain evidence="3 4">RM579</strain>
    </source>
</reference>
<accession>A0A6N7YXX5</accession>
<name>A0A6N7YXX5_9PSEU</name>
<gene>
    <name evidence="3" type="ORF">GKO32_28770</name>
</gene>
<sequence length="159" mass="16972">MSVEEYGPAWRRGPFERGTDGPHVILAGVDDTASSARAGAYAAGLARRQGSRLVMVYVRAPSAWTGMTPTLLAGAQEETYQDVVEELRGRVAGLAKEANINVTLEVRRGDAYAELKRAAIDRKADLVVVGASESAGRRLVGSVAQRLVRAALWPVTVVP</sequence>
<organism evidence="3 4">
    <name type="scientific">Amycolatopsis pithecellobii</name>
    <dbReference type="NCBI Taxonomy" id="664692"/>
    <lineage>
        <taxon>Bacteria</taxon>
        <taxon>Bacillati</taxon>
        <taxon>Actinomycetota</taxon>
        <taxon>Actinomycetes</taxon>
        <taxon>Pseudonocardiales</taxon>
        <taxon>Pseudonocardiaceae</taxon>
        <taxon>Amycolatopsis</taxon>
    </lineage>
</organism>
<dbReference type="Pfam" id="PF00582">
    <property type="entry name" value="Usp"/>
    <property type="match status" value="1"/>
</dbReference>
<dbReference type="PANTHER" id="PTHR46268">
    <property type="entry name" value="STRESS RESPONSE PROTEIN NHAX"/>
    <property type="match status" value="1"/>
</dbReference>
<dbReference type="InterPro" id="IPR014729">
    <property type="entry name" value="Rossmann-like_a/b/a_fold"/>
</dbReference>
<dbReference type="Proteomes" id="UP000440096">
    <property type="component" value="Unassembled WGS sequence"/>
</dbReference>
<feature type="domain" description="UspA" evidence="2">
    <location>
        <begin position="24"/>
        <end position="159"/>
    </location>
</feature>
<dbReference type="Gene3D" id="3.40.50.620">
    <property type="entry name" value="HUPs"/>
    <property type="match status" value="1"/>
</dbReference>
<proteinExistence type="inferred from homology"/>
<dbReference type="AlphaFoldDB" id="A0A6N7YXX5"/>
<evidence type="ECO:0000256" key="1">
    <source>
        <dbReference type="ARBA" id="ARBA00008791"/>
    </source>
</evidence>
<dbReference type="EMBL" id="WMBA01000057">
    <property type="protein sequence ID" value="MTD57945.1"/>
    <property type="molecule type" value="Genomic_DNA"/>
</dbReference>
<evidence type="ECO:0000313" key="4">
    <source>
        <dbReference type="Proteomes" id="UP000440096"/>
    </source>
</evidence>
<evidence type="ECO:0000313" key="3">
    <source>
        <dbReference type="EMBL" id="MTD57945.1"/>
    </source>
</evidence>
<dbReference type="PANTHER" id="PTHR46268:SF6">
    <property type="entry name" value="UNIVERSAL STRESS PROTEIN UP12"/>
    <property type="match status" value="1"/>
</dbReference>